<proteinExistence type="predicted"/>
<evidence type="ECO:0000256" key="2">
    <source>
        <dbReference type="ARBA" id="ARBA00022448"/>
    </source>
</evidence>
<dbReference type="OrthoDB" id="1732654at2759"/>
<dbReference type="AlphaFoldDB" id="A0A835V4N0"/>
<evidence type="ECO:0000256" key="1">
    <source>
        <dbReference type="ARBA" id="ARBA00004496"/>
    </source>
</evidence>
<dbReference type="InterPro" id="IPR016024">
    <property type="entry name" value="ARM-type_fold"/>
</dbReference>
<evidence type="ECO:0000256" key="5">
    <source>
        <dbReference type="ARBA" id="ARBA00022927"/>
    </source>
</evidence>
<evidence type="ECO:0000313" key="6">
    <source>
        <dbReference type="EMBL" id="KAG0483610.1"/>
    </source>
</evidence>
<dbReference type="GO" id="GO:0006606">
    <property type="term" value="P:protein import into nucleus"/>
    <property type="evidence" value="ECO:0007669"/>
    <property type="project" value="InterPro"/>
</dbReference>
<keyword evidence="2" id="KW-0813">Transport</keyword>
<comment type="subcellular location">
    <subcellularLocation>
        <location evidence="1">Cytoplasm</location>
    </subcellularLocation>
</comment>
<dbReference type="InterPro" id="IPR040122">
    <property type="entry name" value="Importin_beta"/>
</dbReference>
<keyword evidence="4" id="KW-0677">Repeat</keyword>
<keyword evidence="3" id="KW-0963">Cytoplasm</keyword>
<comment type="caution">
    <text evidence="6">The sequence shown here is derived from an EMBL/GenBank/DDBJ whole genome shotgun (WGS) entry which is preliminary data.</text>
</comment>
<evidence type="ECO:0000313" key="7">
    <source>
        <dbReference type="Proteomes" id="UP000639772"/>
    </source>
</evidence>
<name>A0A835V4N0_VANPL</name>
<reference evidence="6 7" key="1">
    <citation type="journal article" date="2020" name="Nat. Food">
        <title>A phased Vanilla planifolia genome enables genetic improvement of flavour and production.</title>
        <authorList>
            <person name="Hasing T."/>
            <person name="Tang H."/>
            <person name="Brym M."/>
            <person name="Khazi F."/>
            <person name="Huang T."/>
            <person name="Chambers A.H."/>
        </authorList>
    </citation>
    <scope>NUCLEOTIDE SEQUENCE [LARGE SCALE GENOMIC DNA]</scope>
    <source>
        <tissue evidence="6">Leaf</tissue>
    </source>
</reference>
<protein>
    <submittedName>
        <fullName evidence="6">Uncharacterized protein</fullName>
    </submittedName>
</protein>
<accession>A0A835V4N0</accession>
<gene>
    <name evidence="6" type="ORF">HPP92_011694</name>
</gene>
<organism evidence="6 7">
    <name type="scientific">Vanilla planifolia</name>
    <name type="common">Vanilla</name>
    <dbReference type="NCBI Taxonomy" id="51239"/>
    <lineage>
        <taxon>Eukaryota</taxon>
        <taxon>Viridiplantae</taxon>
        <taxon>Streptophyta</taxon>
        <taxon>Embryophyta</taxon>
        <taxon>Tracheophyta</taxon>
        <taxon>Spermatophyta</taxon>
        <taxon>Magnoliopsida</taxon>
        <taxon>Liliopsida</taxon>
        <taxon>Asparagales</taxon>
        <taxon>Orchidaceae</taxon>
        <taxon>Vanilloideae</taxon>
        <taxon>Vanilleae</taxon>
        <taxon>Vanilla</taxon>
    </lineage>
</organism>
<dbReference type="PANTHER" id="PTHR10527">
    <property type="entry name" value="IMPORTIN BETA"/>
    <property type="match status" value="1"/>
</dbReference>
<evidence type="ECO:0000256" key="4">
    <source>
        <dbReference type="ARBA" id="ARBA00022737"/>
    </source>
</evidence>
<dbReference type="EMBL" id="JADCNM010000005">
    <property type="protein sequence ID" value="KAG0483610.1"/>
    <property type="molecule type" value="Genomic_DNA"/>
</dbReference>
<dbReference type="GO" id="GO:0005737">
    <property type="term" value="C:cytoplasm"/>
    <property type="evidence" value="ECO:0007669"/>
    <property type="project" value="UniProtKB-SubCell"/>
</dbReference>
<dbReference type="InterPro" id="IPR011989">
    <property type="entry name" value="ARM-like"/>
</dbReference>
<dbReference type="Proteomes" id="UP000639772">
    <property type="component" value="Unassembled WGS sequence"/>
</dbReference>
<sequence>METLFTLTANAVKLDEEPVALQAIEFWSTICDEEIQIQDDNEGMILEVQLGVVGDICRALDDTVLPFCDGIMTNLLKGPIKSLASQICQTSNILMLWRHCPYDRCGRRRHDGVCEPTETRASLRLIQAYSRFKSSKADLMMPCANHLLKFTETVFQDSNRDDAVTMAAIAVLGDLADSPQSQRQDFIQRYNIPH</sequence>
<keyword evidence="5" id="KW-0653">Protein transport</keyword>
<dbReference type="SUPFAM" id="SSF48371">
    <property type="entry name" value="ARM repeat"/>
    <property type="match status" value="1"/>
</dbReference>
<dbReference type="Gene3D" id="1.25.10.10">
    <property type="entry name" value="Leucine-rich Repeat Variant"/>
    <property type="match status" value="2"/>
</dbReference>
<evidence type="ECO:0000256" key="3">
    <source>
        <dbReference type="ARBA" id="ARBA00022490"/>
    </source>
</evidence>